<dbReference type="Gramene" id="rna-AYBTSS11_LOCUS1335">
    <property type="protein sequence ID" value="CAJ1828453.1"/>
    <property type="gene ID" value="gene-AYBTSS11_LOCUS1335"/>
</dbReference>
<evidence type="ECO:0000313" key="4">
    <source>
        <dbReference type="Proteomes" id="UP001189624"/>
    </source>
</evidence>
<dbReference type="Pfam" id="PF02458">
    <property type="entry name" value="Transferase"/>
    <property type="match status" value="1"/>
</dbReference>
<dbReference type="GO" id="GO:0016747">
    <property type="term" value="F:acyltransferase activity, transferring groups other than amino-acyl groups"/>
    <property type="evidence" value="ECO:0007669"/>
    <property type="project" value="UniProtKB-ARBA"/>
</dbReference>
<organism evidence="3 4">
    <name type="scientific">Sphenostylis stenocarpa</name>
    <dbReference type="NCBI Taxonomy" id="92480"/>
    <lineage>
        <taxon>Eukaryota</taxon>
        <taxon>Viridiplantae</taxon>
        <taxon>Streptophyta</taxon>
        <taxon>Embryophyta</taxon>
        <taxon>Tracheophyta</taxon>
        <taxon>Spermatophyta</taxon>
        <taxon>Magnoliopsida</taxon>
        <taxon>eudicotyledons</taxon>
        <taxon>Gunneridae</taxon>
        <taxon>Pentapetalae</taxon>
        <taxon>rosids</taxon>
        <taxon>fabids</taxon>
        <taxon>Fabales</taxon>
        <taxon>Fabaceae</taxon>
        <taxon>Papilionoideae</taxon>
        <taxon>50 kb inversion clade</taxon>
        <taxon>NPAAA clade</taxon>
        <taxon>indigoferoid/millettioid clade</taxon>
        <taxon>Phaseoleae</taxon>
        <taxon>Sphenostylis</taxon>
    </lineage>
</organism>
<keyword evidence="2" id="KW-0012">Acyltransferase</keyword>
<sequence length="464" mass="51819">CLVGEEIKYPSLGAVHSQLLLIPPGSLAISDRFCPWLLPFELTFFYSLPPPHSDPTFFFANVVPKLKTSLSHTLHYFLPLAGNIVWPSDSPKPIVQFTPGDAVSVVVTESDAEFNHEINYSPREAARSHPLVPHLHSSDSIASVMCFQITLFPNKGFSIGMSTQHAVLDGKSAVMFIKAWASLCRSQTNDDTQILPLVPELQPSFERSLIKEPTHVRAYFKQKCDERCLRSRPSPPVAKDAVRAKFVLTRGDLEIIKRRILSKWDLVEESKSTVSSKPSTLSSFVITCAYVTVCIAKAVHGIDREKKKFAFGFAADWRFRLEPRIPDNYCGNCVWNSLVNAEPLDYIKKEGVVIVAKHIHRKVKMLDEGPVFDGLSQIVEFLRQEDVQIIGVTMSNRFGVYDTDFGWGKPAEVEITSLDRSTCPCIGLAESKDGSGGVEVELVMNKHVMDLFATLFRQGLCDDD</sequence>
<proteinExistence type="predicted"/>
<dbReference type="Gene3D" id="3.30.559.10">
    <property type="entry name" value="Chloramphenicol acetyltransferase-like domain"/>
    <property type="match status" value="2"/>
</dbReference>
<dbReference type="InterPro" id="IPR023213">
    <property type="entry name" value="CAT-like_dom_sf"/>
</dbReference>
<dbReference type="InterPro" id="IPR051504">
    <property type="entry name" value="Plant_metabolite_acyltrans"/>
</dbReference>
<reference evidence="3" key="1">
    <citation type="submission" date="2023-10" db="EMBL/GenBank/DDBJ databases">
        <authorList>
            <person name="Domelevo Entfellner J.-B."/>
        </authorList>
    </citation>
    <scope>NUCLEOTIDE SEQUENCE</scope>
</reference>
<gene>
    <name evidence="3" type="ORF">AYBTSS11_LOCUS1335</name>
</gene>
<evidence type="ECO:0000313" key="3">
    <source>
        <dbReference type="EMBL" id="CAJ1828453.1"/>
    </source>
</evidence>
<evidence type="ECO:0008006" key="5">
    <source>
        <dbReference type="Google" id="ProtNLM"/>
    </source>
</evidence>
<keyword evidence="4" id="KW-1185">Reference proteome</keyword>
<keyword evidence="1" id="KW-0808">Transferase</keyword>
<evidence type="ECO:0000256" key="1">
    <source>
        <dbReference type="ARBA" id="ARBA00022679"/>
    </source>
</evidence>
<feature type="non-terminal residue" evidence="3">
    <location>
        <position position="1"/>
    </location>
</feature>
<name>A0AA86RUX8_9FABA</name>
<dbReference type="PANTHER" id="PTHR31625">
    <property type="match status" value="1"/>
</dbReference>
<dbReference type="AlphaFoldDB" id="A0AA86RUX8"/>
<protein>
    <recommendedName>
        <fullName evidence="5">Phenolic glucoside malonyltransferase 1</fullName>
    </recommendedName>
</protein>
<dbReference type="EMBL" id="OY731398">
    <property type="protein sequence ID" value="CAJ1828453.1"/>
    <property type="molecule type" value="Genomic_DNA"/>
</dbReference>
<dbReference type="Proteomes" id="UP001189624">
    <property type="component" value="Chromosome 1"/>
</dbReference>
<evidence type="ECO:0000256" key="2">
    <source>
        <dbReference type="ARBA" id="ARBA00023315"/>
    </source>
</evidence>
<accession>A0AA86RUX8</accession>